<evidence type="ECO:0000313" key="6">
    <source>
        <dbReference type="EMBL" id="KZD58849.1"/>
    </source>
</evidence>
<dbReference type="PROSITE" id="PS00600">
    <property type="entry name" value="AA_TRANSFER_CLASS_3"/>
    <property type="match status" value="1"/>
</dbReference>
<dbReference type="AlphaFoldDB" id="A0A164MF38"/>
<dbReference type="EMBL" id="LJKE01000079">
    <property type="protein sequence ID" value="KZD58849.1"/>
    <property type="molecule type" value="Genomic_DNA"/>
</dbReference>
<dbReference type="Gene3D" id="3.40.640.10">
    <property type="entry name" value="Type I PLP-dependent aspartate aminotransferase-like (Major domain)"/>
    <property type="match status" value="1"/>
</dbReference>
<dbReference type="InterPro" id="IPR005814">
    <property type="entry name" value="Aminotrans_3"/>
</dbReference>
<dbReference type="PANTHER" id="PTHR11986:SF79">
    <property type="entry name" value="ACETYLORNITHINE AMINOTRANSFERASE, MITOCHONDRIAL"/>
    <property type="match status" value="1"/>
</dbReference>
<dbReference type="PATRIC" id="fig|1396.535.peg.1229"/>
<dbReference type="PANTHER" id="PTHR11986">
    <property type="entry name" value="AMINOTRANSFERASE CLASS III"/>
    <property type="match status" value="1"/>
</dbReference>
<keyword evidence="3 6" id="KW-0808">Transferase</keyword>
<protein>
    <submittedName>
        <fullName evidence="6 7">Aminotransferase</fullName>
    </submittedName>
</protein>
<evidence type="ECO:0000256" key="5">
    <source>
        <dbReference type="RuleBase" id="RU003560"/>
    </source>
</evidence>
<keyword evidence="4 5" id="KW-0663">Pyridoxal phosphate</keyword>
<gene>
    <name evidence="6" type="ORF">B4088_4197</name>
    <name evidence="7" type="ORF">CN475_04800</name>
</gene>
<sequence>MKNNTYVVPMGSITQTTFYNIELEEAKDSYLFDTNGKKYLDLRSGLWNVSLGYNKELYQRVSSQFDSYLQKSLPFLDIHAYNHHIYSDYSDALLNFINEKDFVYNKVFFTNSGSEGTELVTKIVRHLNMNDKKIVTYDKSYHGTFFAGISASGLDDQITEEYKPKLEGFWSIKTPENQDDEENVLNFIEENHQNISAFLFEPIIGSGGVFIFNKKFIIELYRTLKKFDILLVFDEVATGFYRTGNRFFFKELGVQPDILILSKSINNGILPFGAVIISKEIEDALKNKHIEHFSTQNGNLLGVLSAKMTLDYILENEQFIISNVQEIDNIVSNTLSKQNITYTGIGGMFSIPINDQIKTIELVNKLKELGILVYHYMNNEDDNGITLFPTLLINTNVLSKAMKIIAKRVLV</sequence>
<dbReference type="Gene3D" id="3.90.1150.10">
    <property type="entry name" value="Aspartate Aminotransferase, domain 1"/>
    <property type="match status" value="1"/>
</dbReference>
<comment type="cofactor">
    <cofactor evidence="1">
        <name>pyridoxal 5'-phosphate</name>
        <dbReference type="ChEBI" id="CHEBI:597326"/>
    </cofactor>
</comment>
<keyword evidence="2 6" id="KW-0032">Aminotransferase</keyword>
<reference evidence="6 8" key="1">
    <citation type="submission" date="2015-09" db="EMBL/GenBank/DDBJ databases">
        <title>Bacillus cereus food isolates.</title>
        <authorList>
            <person name="Boekhorst J."/>
        </authorList>
    </citation>
    <scope>NUCLEOTIDE SEQUENCE [LARGE SCALE GENOMIC DNA]</scope>
    <source>
        <strain evidence="6 8">B4088</strain>
    </source>
</reference>
<dbReference type="Proteomes" id="UP000219869">
    <property type="component" value="Unassembled WGS sequence"/>
</dbReference>
<dbReference type="RefSeq" id="WP_063262186.1">
    <property type="nucleotide sequence ID" value="NZ_LJKE01000079.1"/>
</dbReference>
<dbReference type="InterPro" id="IPR015422">
    <property type="entry name" value="PyrdxlP-dep_Trfase_small"/>
</dbReference>
<dbReference type="Proteomes" id="UP000076482">
    <property type="component" value="Unassembled WGS sequence"/>
</dbReference>
<dbReference type="Pfam" id="PF00202">
    <property type="entry name" value="Aminotran_3"/>
    <property type="match status" value="1"/>
</dbReference>
<dbReference type="GO" id="GO:0042802">
    <property type="term" value="F:identical protein binding"/>
    <property type="evidence" value="ECO:0007669"/>
    <property type="project" value="TreeGrafter"/>
</dbReference>
<comment type="caution">
    <text evidence="6">The sequence shown here is derived from an EMBL/GenBank/DDBJ whole genome shotgun (WGS) entry which is preliminary data.</text>
</comment>
<dbReference type="EMBL" id="NTXW01000007">
    <property type="protein sequence ID" value="PEQ91171.1"/>
    <property type="molecule type" value="Genomic_DNA"/>
</dbReference>
<reference evidence="7 9" key="2">
    <citation type="submission" date="2017-09" db="EMBL/GenBank/DDBJ databases">
        <title>Large-scale bioinformatics analysis of Bacillus genomes uncovers conserved roles of natural products in bacterial physiology.</title>
        <authorList>
            <consortium name="Agbiome Team Llc"/>
            <person name="Bleich R.M."/>
            <person name="Kirk G.J."/>
            <person name="Santa Maria K.C."/>
            <person name="Allen S.E."/>
            <person name="Farag S."/>
            <person name="Shank E.A."/>
            <person name="Bowers A."/>
        </authorList>
    </citation>
    <scope>NUCLEOTIDE SEQUENCE [LARGE SCALE GENOMIC DNA]</scope>
    <source>
        <strain evidence="7 9">AFS006334</strain>
    </source>
</reference>
<dbReference type="SUPFAM" id="SSF53383">
    <property type="entry name" value="PLP-dependent transferases"/>
    <property type="match status" value="1"/>
</dbReference>
<accession>A0A164MF38</accession>
<dbReference type="InterPro" id="IPR015424">
    <property type="entry name" value="PyrdxlP-dep_Trfase"/>
</dbReference>
<proteinExistence type="inferred from homology"/>
<dbReference type="GO" id="GO:0030170">
    <property type="term" value="F:pyridoxal phosphate binding"/>
    <property type="evidence" value="ECO:0007669"/>
    <property type="project" value="InterPro"/>
</dbReference>
<evidence type="ECO:0000313" key="7">
    <source>
        <dbReference type="EMBL" id="PEQ91171.1"/>
    </source>
</evidence>
<dbReference type="InterPro" id="IPR049704">
    <property type="entry name" value="Aminotrans_3_PPA_site"/>
</dbReference>
<name>A0A164MF38_BACCE</name>
<dbReference type="InterPro" id="IPR050103">
    <property type="entry name" value="Class-III_PLP-dep_AT"/>
</dbReference>
<evidence type="ECO:0000313" key="8">
    <source>
        <dbReference type="Proteomes" id="UP000076482"/>
    </source>
</evidence>
<evidence type="ECO:0000256" key="3">
    <source>
        <dbReference type="ARBA" id="ARBA00022679"/>
    </source>
</evidence>
<evidence type="ECO:0000256" key="4">
    <source>
        <dbReference type="ARBA" id="ARBA00022898"/>
    </source>
</evidence>
<organism evidence="6 8">
    <name type="scientific">Bacillus cereus</name>
    <dbReference type="NCBI Taxonomy" id="1396"/>
    <lineage>
        <taxon>Bacteria</taxon>
        <taxon>Bacillati</taxon>
        <taxon>Bacillota</taxon>
        <taxon>Bacilli</taxon>
        <taxon>Bacillales</taxon>
        <taxon>Bacillaceae</taxon>
        <taxon>Bacillus</taxon>
        <taxon>Bacillus cereus group</taxon>
    </lineage>
</organism>
<evidence type="ECO:0000256" key="1">
    <source>
        <dbReference type="ARBA" id="ARBA00001933"/>
    </source>
</evidence>
<comment type="similarity">
    <text evidence="5">Belongs to the class-III pyridoxal-phosphate-dependent aminotransferase family.</text>
</comment>
<evidence type="ECO:0000256" key="2">
    <source>
        <dbReference type="ARBA" id="ARBA00022576"/>
    </source>
</evidence>
<dbReference type="InterPro" id="IPR015421">
    <property type="entry name" value="PyrdxlP-dep_Trfase_major"/>
</dbReference>
<dbReference type="GO" id="GO:0008483">
    <property type="term" value="F:transaminase activity"/>
    <property type="evidence" value="ECO:0007669"/>
    <property type="project" value="UniProtKB-KW"/>
</dbReference>
<evidence type="ECO:0000313" key="9">
    <source>
        <dbReference type="Proteomes" id="UP000219869"/>
    </source>
</evidence>